<evidence type="ECO:0000313" key="2">
    <source>
        <dbReference type="EMBL" id="KAF3889811.1"/>
    </source>
</evidence>
<evidence type="ECO:0000313" key="3">
    <source>
        <dbReference type="EMBL" id="KIE06819.1"/>
    </source>
</evidence>
<dbReference type="AlphaFoldDB" id="A0A0C1QMR9"/>
<protein>
    <submittedName>
        <fullName evidence="3">Heavy metal transporter</fullName>
    </submittedName>
    <submittedName>
        <fullName evidence="2">Heavy-metal-associated domain-containing protein</fullName>
    </submittedName>
</protein>
<dbReference type="OrthoDB" id="516025at2"/>
<evidence type="ECO:0000313" key="4">
    <source>
        <dbReference type="Proteomes" id="UP000029738"/>
    </source>
</evidence>
<reference evidence="2" key="2">
    <citation type="submission" date="2019-11" db="EMBL/GenBank/DDBJ databases">
        <title>Improved Assembly of Tolypothrix boutellei genome.</title>
        <authorList>
            <person name="Sarangi A.N."/>
            <person name="Mukherjee M."/>
            <person name="Ghosh S."/>
            <person name="Singh D."/>
            <person name="Das A."/>
            <person name="Kant S."/>
            <person name="Prusty A."/>
            <person name="Tripathy S."/>
        </authorList>
    </citation>
    <scope>NUCLEOTIDE SEQUENCE</scope>
    <source>
        <strain evidence="2">VB521301</strain>
    </source>
</reference>
<feature type="domain" description="HMA" evidence="1">
    <location>
        <begin position="5"/>
        <end position="61"/>
    </location>
</feature>
<dbReference type="SUPFAM" id="SSF55008">
    <property type="entry name" value="HMA, heavy metal-associated domain"/>
    <property type="match status" value="1"/>
</dbReference>
<evidence type="ECO:0000259" key="1">
    <source>
        <dbReference type="Pfam" id="PF00403"/>
    </source>
</evidence>
<sequence>MAFQLTIPKMACSVCADKITKAIQAIDPNATVLTDPRLKLVSIATKVSEFTVRQALVRIGYPAI</sequence>
<keyword evidence="4" id="KW-1185">Reference proteome</keyword>
<dbReference type="Proteomes" id="UP000029738">
    <property type="component" value="Unassembled WGS sequence"/>
</dbReference>
<organism evidence="3">
    <name type="scientific">Tolypothrix bouteillei VB521301</name>
    <dbReference type="NCBI Taxonomy" id="1479485"/>
    <lineage>
        <taxon>Bacteria</taxon>
        <taxon>Bacillati</taxon>
        <taxon>Cyanobacteriota</taxon>
        <taxon>Cyanophyceae</taxon>
        <taxon>Nostocales</taxon>
        <taxon>Tolypothrichaceae</taxon>
        <taxon>Tolypothrix</taxon>
    </lineage>
</organism>
<dbReference type="InterPro" id="IPR006121">
    <property type="entry name" value="HMA_dom"/>
</dbReference>
<reference evidence="3" key="1">
    <citation type="journal article" date="2015" name="Genome Announc.">
        <title>Draft Genome Sequence of Tolypothrix boutellei Strain VB521301.</title>
        <authorList>
            <person name="Chandrababunaidu M.M."/>
            <person name="Singh D."/>
            <person name="Sen D."/>
            <person name="Bhan S."/>
            <person name="Das S."/>
            <person name="Gupta A."/>
            <person name="Adhikary S.P."/>
            <person name="Tripathy S."/>
        </authorList>
    </citation>
    <scope>NUCLEOTIDE SEQUENCE</scope>
    <source>
        <strain evidence="3">VB521301</strain>
    </source>
</reference>
<dbReference type="EMBL" id="JHEG02000059">
    <property type="protein sequence ID" value="KIE06819.1"/>
    <property type="molecule type" value="Genomic_DNA"/>
</dbReference>
<gene>
    <name evidence="3" type="ORF">DA73_0236725</name>
    <name evidence="2" type="ORF">DA73_0400033345</name>
</gene>
<name>A0A0C1QMR9_9CYAN</name>
<comment type="caution">
    <text evidence="3">The sequence shown here is derived from an EMBL/GenBank/DDBJ whole genome shotgun (WGS) entry which is preliminary data.</text>
</comment>
<dbReference type="GO" id="GO:0046872">
    <property type="term" value="F:metal ion binding"/>
    <property type="evidence" value="ECO:0007669"/>
    <property type="project" value="InterPro"/>
</dbReference>
<dbReference type="Pfam" id="PF00403">
    <property type="entry name" value="HMA"/>
    <property type="match status" value="1"/>
</dbReference>
<dbReference type="EMBL" id="JHEG04000001">
    <property type="protein sequence ID" value="KAF3889811.1"/>
    <property type="molecule type" value="Genomic_DNA"/>
</dbReference>
<accession>A0A0C1QMR9</accession>
<proteinExistence type="predicted"/>
<dbReference type="InterPro" id="IPR036163">
    <property type="entry name" value="HMA_dom_sf"/>
</dbReference>
<dbReference type="Gene3D" id="3.30.70.100">
    <property type="match status" value="1"/>
</dbReference>
<dbReference type="STRING" id="1479485.DA73_0236725"/>
<dbReference type="RefSeq" id="WP_038073325.1">
    <property type="nucleotide sequence ID" value="NZ_JHEG04000001.1"/>
</dbReference>